<dbReference type="GO" id="GO:0051604">
    <property type="term" value="P:protein maturation"/>
    <property type="evidence" value="ECO:0007669"/>
    <property type="project" value="TreeGrafter"/>
</dbReference>
<dbReference type="GO" id="GO:0004298">
    <property type="term" value="F:threonine-type endopeptidase activity"/>
    <property type="evidence" value="ECO:0007669"/>
    <property type="project" value="InterPro"/>
</dbReference>
<protein>
    <recommendedName>
        <fullName evidence="6">Threonine aspartase 1</fullName>
    </recommendedName>
</protein>
<proteinExistence type="inferred from homology"/>
<sequence>MIAVHCGAGYHNKKYHRKYNKLSKKACIKGIDVLKQGGTALESVKAAVIVLENDPITNAGYGSNLSTNGVIELDASVMDGRELVYGGCGAIRKIKNPIELAYDICVKQSKPLPLGLIPPSLLVGTGGLEYARGIGLNIVTNKSLISKKAFKQYVKCKHLYNQQSNKLDTVGAVCIDDSGHVASACSSGGLLLKRPGRVGQAALYGSGVWADSFIKEEPCVAVCTTGCGEHLVQTQLAKEISIDLKNETCVTTGLHKTMTDKFLKSRFLRNVNQKLGGALVLHANTARDEIAVLWGHSTQTMSLGFMSKMDRYPTGLISELPNEALAGDTINVGGTYFYNKINTE</sequence>
<dbReference type="OrthoDB" id="77601at2759"/>
<comment type="similarity">
    <text evidence="1">Belongs to the Ntn-hydrolase family.</text>
</comment>
<dbReference type="PANTHER" id="PTHR10188:SF8">
    <property type="entry name" value="THREONINE ASPARTASE 1"/>
    <property type="match status" value="1"/>
</dbReference>
<dbReference type="SUPFAM" id="SSF56235">
    <property type="entry name" value="N-terminal nucleophile aminohydrolases (Ntn hydrolases)"/>
    <property type="match status" value="1"/>
</dbReference>
<dbReference type="InterPro" id="IPR029055">
    <property type="entry name" value="Ntn_hydrolases_N"/>
</dbReference>
<dbReference type="InterPro" id="IPR000246">
    <property type="entry name" value="Peptidase_T2"/>
</dbReference>
<dbReference type="Gene3D" id="3.60.20.30">
    <property type="entry name" value="(Glycosyl)asparaginase"/>
    <property type="match status" value="1"/>
</dbReference>
<feature type="site" description="Cleavage; by autolysis" evidence="3">
    <location>
        <begin position="168"/>
        <end position="169"/>
    </location>
</feature>
<dbReference type="EMBL" id="OV121134">
    <property type="protein sequence ID" value="CAH0552575.1"/>
    <property type="molecule type" value="Genomic_DNA"/>
</dbReference>
<gene>
    <name evidence="4" type="ORF">MELIAE_LOCUS4766</name>
</gene>
<organism evidence="4 5">
    <name type="scientific">Brassicogethes aeneus</name>
    <name type="common">Rape pollen beetle</name>
    <name type="synonym">Meligethes aeneus</name>
    <dbReference type="NCBI Taxonomy" id="1431903"/>
    <lineage>
        <taxon>Eukaryota</taxon>
        <taxon>Metazoa</taxon>
        <taxon>Ecdysozoa</taxon>
        <taxon>Arthropoda</taxon>
        <taxon>Hexapoda</taxon>
        <taxon>Insecta</taxon>
        <taxon>Pterygota</taxon>
        <taxon>Neoptera</taxon>
        <taxon>Endopterygota</taxon>
        <taxon>Coleoptera</taxon>
        <taxon>Polyphaga</taxon>
        <taxon>Cucujiformia</taxon>
        <taxon>Nitidulidae</taxon>
        <taxon>Meligethinae</taxon>
        <taxon>Brassicogethes</taxon>
    </lineage>
</organism>
<reference evidence="4" key="1">
    <citation type="submission" date="2021-12" db="EMBL/GenBank/DDBJ databases">
        <authorList>
            <person name="King R."/>
        </authorList>
    </citation>
    <scope>NUCLEOTIDE SEQUENCE</scope>
</reference>
<dbReference type="AlphaFoldDB" id="A0A9P0B117"/>
<dbReference type="Proteomes" id="UP001154078">
    <property type="component" value="Chromosome 3"/>
</dbReference>
<dbReference type="GO" id="GO:0005737">
    <property type="term" value="C:cytoplasm"/>
    <property type="evidence" value="ECO:0007669"/>
    <property type="project" value="TreeGrafter"/>
</dbReference>
<accession>A0A9P0B117</accession>
<dbReference type="Pfam" id="PF01112">
    <property type="entry name" value="Asparaginase_2"/>
    <property type="match status" value="1"/>
</dbReference>
<evidence type="ECO:0000313" key="4">
    <source>
        <dbReference type="EMBL" id="CAH0552575.1"/>
    </source>
</evidence>
<evidence type="ECO:0008006" key="6">
    <source>
        <dbReference type="Google" id="ProtNLM"/>
    </source>
</evidence>
<evidence type="ECO:0000256" key="3">
    <source>
        <dbReference type="PIRSR" id="PIRSR600246-3"/>
    </source>
</evidence>
<dbReference type="CDD" id="cd04514">
    <property type="entry name" value="Taspase1_like"/>
    <property type="match status" value="1"/>
</dbReference>
<evidence type="ECO:0000313" key="5">
    <source>
        <dbReference type="Proteomes" id="UP001154078"/>
    </source>
</evidence>
<dbReference type="InterPro" id="IPR037464">
    <property type="entry name" value="Taspase1"/>
</dbReference>
<dbReference type="FunFam" id="3.60.20.30:FF:000006">
    <property type="entry name" value="Threonine aspartase"/>
    <property type="match status" value="1"/>
</dbReference>
<keyword evidence="5" id="KW-1185">Reference proteome</keyword>
<evidence type="ECO:0000256" key="2">
    <source>
        <dbReference type="PIRSR" id="PIRSR600246-1"/>
    </source>
</evidence>
<dbReference type="PANTHER" id="PTHR10188">
    <property type="entry name" value="L-ASPARAGINASE"/>
    <property type="match status" value="1"/>
</dbReference>
<name>A0A9P0B117_BRAAE</name>
<feature type="active site" description="Nucleophile" evidence="2">
    <location>
        <position position="169"/>
    </location>
</feature>
<evidence type="ECO:0000256" key="1">
    <source>
        <dbReference type="ARBA" id="ARBA00010872"/>
    </source>
</evidence>